<evidence type="ECO:0000259" key="2">
    <source>
        <dbReference type="Pfam" id="PF13191"/>
    </source>
</evidence>
<feature type="region of interest" description="Disordered" evidence="1">
    <location>
        <begin position="1"/>
        <end position="38"/>
    </location>
</feature>
<dbReference type="Gene3D" id="3.40.50.300">
    <property type="entry name" value="P-loop containing nucleotide triphosphate hydrolases"/>
    <property type="match status" value="1"/>
</dbReference>
<proteinExistence type="predicted"/>
<dbReference type="PANTHER" id="PTHR43642">
    <property type="entry name" value="HYBRID SIGNAL TRANSDUCTION HISTIDINE KINASE G"/>
    <property type="match status" value="1"/>
</dbReference>
<dbReference type="SUPFAM" id="SSF52540">
    <property type="entry name" value="P-loop containing nucleoside triphosphate hydrolases"/>
    <property type="match status" value="1"/>
</dbReference>
<feature type="compositionally biased region" description="Low complexity" evidence="1">
    <location>
        <begin position="13"/>
        <end position="32"/>
    </location>
</feature>
<feature type="region of interest" description="Disordered" evidence="1">
    <location>
        <begin position="1249"/>
        <end position="1268"/>
    </location>
</feature>
<dbReference type="Proteomes" id="UP001224775">
    <property type="component" value="Unassembled WGS sequence"/>
</dbReference>
<organism evidence="3 4">
    <name type="scientific">Skeletonema marinoi</name>
    <dbReference type="NCBI Taxonomy" id="267567"/>
    <lineage>
        <taxon>Eukaryota</taxon>
        <taxon>Sar</taxon>
        <taxon>Stramenopiles</taxon>
        <taxon>Ochrophyta</taxon>
        <taxon>Bacillariophyta</taxon>
        <taxon>Coscinodiscophyceae</taxon>
        <taxon>Thalassiosirophycidae</taxon>
        <taxon>Thalassiosirales</taxon>
        <taxon>Skeletonemataceae</taxon>
        <taxon>Skeletonema</taxon>
        <taxon>Skeletonema marinoi-dohrnii complex</taxon>
    </lineage>
</organism>
<evidence type="ECO:0000313" key="4">
    <source>
        <dbReference type="Proteomes" id="UP001224775"/>
    </source>
</evidence>
<dbReference type="Pfam" id="PF13191">
    <property type="entry name" value="AAA_16"/>
    <property type="match status" value="1"/>
</dbReference>
<gene>
    <name evidence="3" type="ORF">QTG54_002573</name>
</gene>
<evidence type="ECO:0000256" key="1">
    <source>
        <dbReference type="SAM" id="MobiDB-lite"/>
    </source>
</evidence>
<dbReference type="InterPro" id="IPR027417">
    <property type="entry name" value="P-loop_NTPase"/>
</dbReference>
<evidence type="ECO:0000313" key="3">
    <source>
        <dbReference type="EMBL" id="KAK1747229.1"/>
    </source>
</evidence>
<sequence length="1769" mass="197167">MAATKEVTVDAPDGSSGFPSRGSGSAAAGDGSSSRDLDASGGDYFQHKGCKWIRPFQTDSNSLIPALRLTCTIADEICKVEEETGQLPTPCSDWIDSIVVYSQSSSPEKDGIEHDIFDTILTDYDGSRVEILPSLFDKTDNDDARQMDGIIYSLGITAGTEELSEGFNPFHQGGTGTIDSDGAELSIYRNLLSDYNLSDDDSTSYDMAFQGDGPRKKRAQNENYNMCSVSVEPLKEKGIPSSLCDLVANMLDCANKGNLSKDESYHDISEVRDDLKLMLDKPSIYLYNQDMGMSSTTGLQIEDTMFGRNAELSAIKEAYRRTVAGDSEFVTIYGHSGTGKSTLAHEFGKYVLFDGGLLLLGKFDQRQQGTPFSALASAFNQYCGILLQNCELASSRQKLAHQVNHVLGSEAHHLAKLIPNLAVILGLELNFIIHDEGCANAQKRLQYLLCRFVEVLSSTFAAPVTLFLDDLQWADSASIAAVNQLLPQKSHFFFLGCYREGETGNNPLWKTLCVNDLFNARSIDVKLDRMDEETLTMMVSETLCLSPRLTRSLSSIIYHKTKGNPLFVSQLMISLSKEGLLRPSLSRRRWEWDEEKIQCQKLPDDVVMFFTNSIEALSEDVKASLCVLSCFGSSAESAFIKTMEGLLQKNLLNNLDAAVEEGLLDKKDGRYHFSHDRIQEAAYNMMTILDQGRFHFSYGMALAPLVAREEDGSILLTAVNQLNLAGPEAVQEKSQNVVVANLNLQAGKKSMEMSDFVAAYSFFDNGISFLRKKHWEEHYELTFSFRLPESIEQGLDVLANLGIELRGMGTSMEACVQETKDLLSIYTDDQILNTRQMIDPTMIMAMKFLGKIIGGMNQIMPASSPHVTQRIIQLSLLHGMSPVSPIGFAYLGSYTAKLGDISEGYHYVKLARSLVDKVGSRESAGGVICIASPVRSYVEPLQATFEYHNEGYAAAMESGDILQAALNILVRDSVFLFAGVNFTGRYRKQLGKQLSLYSMIIPLYRINSSLTKRSVSFLVRNVACEIAAAIKKSVAPIKSLLRPDIKINGLTGDSGGGGAVQHIHPKLIELGVMDKNSKYLRCIMHALSKPFENACKSAFGEQGLGKCTVFQLAYSAITLFRKLNEQGGLELVDKYSSKLLEVLNNSEGWEAEGTEMFPQAMNAYKAKIDDDDHDTIKEFTKDLRNLQLPVMTRWKTVPKALEFLVDNWVPTYFMSVVIIQKEGSKSALYQIACDIVSLMTLRPAPVEAASNADANGSAPSSAPSSEDGNIDTAAAAAAAPTLQKGTLPFYYPKLSSSLHFRNITSLLGLILGCNLIHSLQTFLMREELDEMMGDNKWKEMPEFRHYIASLAGLPSLGDVKKGGLEFMNKATDTFFREYNTSFIKHIENVWTSTMILPYIIGGHPELAHEFIRWLRASDDGDLAADNFAWSTKEIEIENQKSYGESHECRIDACMICLTKNADPGVILEDSFIAEIKDSLFESLESEEVVNFLDRSRWQQADEYDPVRKRICEVVAPHASQQQRIECLVQEINAMARTNVKEARRTVRVVIFVTLNHPYNRESVDKKREERSTMKEKLKVKRVNGTERITGYFNHVEGVLAEAEKAVEEAGEQKYKDIFDHYRKSDNKTSAVEREKKVQGFEAATEKPRNITKNQRRGDIFIPIAVGGGIALSYFAKKRKNESVVREEIAFREIKLDNVQLRLNEPPLETMELDKMKVLLQQDEAARLARNDMVREEGTSWMKINSVDPLSQAMKDEVTNYLAFRNANKN</sequence>
<dbReference type="InterPro" id="IPR053159">
    <property type="entry name" value="Hybrid_Histidine_Kinase"/>
</dbReference>
<dbReference type="InterPro" id="IPR041664">
    <property type="entry name" value="AAA_16"/>
</dbReference>
<protein>
    <submittedName>
        <fullName evidence="3">AAA ATPase</fullName>
    </submittedName>
</protein>
<comment type="caution">
    <text evidence="3">The sequence shown here is derived from an EMBL/GenBank/DDBJ whole genome shotgun (WGS) entry which is preliminary data.</text>
</comment>
<accession>A0AAD8YKJ5</accession>
<dbReference type="PANTHER" id="PTHR43642:SF1">
    <property type="entry name" value="HYBRID SIGNAL TRANSDUCTION HISTIDINE KINASE G"/>
    <property type="match status" value="1"/>
</dbReference>
<reference evidence="3" key="1">
    <citation type="submission" date="2023-06" db="EMBL/GenBank/DDBJ databases">
        <title>Survivors Of The Sea: Transcriptome response of Skeletonema marinoi to long-term dormancy.</title>
        <authorList>
            <person name="Pinder M.I.M."/>
            <person name="Kourtchenko O."/>
            <person name="Robertson E.K."/>
            <person name="Larsson T."/>
            <person name="Maumus F."/>
            <person name="Osuna-Cruz C.M."/>
            <person name="Vancaester E."/>
            <person name="Stenow R."/>
            <person name="Vandepoele K."/>
            <person name="Ploug H."/>
            <person name="Bruchert V."/>
            <person name="Godhe A."/>
            <person name="Topel M."/>
        </authorList>
    </citation>
    <scope>NUCLEOTIDE SEQUENCE</scope>
    <source>
        <strain evidence="3">R05AC</strain>
    </source>
</reference>
<feature type="domain" description="Orc1-like AAA ATPase" evidence="2">
    <location>
        <begin position="305"/>
        <end position="488"/>
    </location>
</feature>
<keyword evidence="4" id="KW-1185">Reference proteome</keyword>
<dbReference type="EMBL" id="JATAAI010000003">
    <property type="protein sequence ID" value="KAK1747229.1"/>
    <property type="molecule type" value="Genomic_DNA"/>
</dbReference>
<name>A0AAD8YKJ5_9STRA</name>